<dbReference type="PROSITE" id="PS51257">
    <property type="entry name" value="PROKAR_LIPOPROTEIN"/>
    <property type="match status" value="1"/>
</dbReference>
<dbReference type="OrthoDB" id="505937at2759"/>
<comment type="caution">
    <text evidence="2">The sequence shown here is derived from an EMBL/GenBank/DDBJ whole genome shotgun (WGS) entry which is preliminary data.</text>
</comment>
<keyword evidence="3" id="KW-1185">Reference proteome</keyword>
<feature type="chain" id="PRO_5015170438" evidence="1">
    <location>
        <begin position="27"/>
        <end position="340"/>
    </location>
</feature>
<reference evidence="2 3" key="1">
    <citation type="journal article" date="2018" name="Plant J.">
        <title>Genome sequences of Chlorella sorokiniana UTEX 1602 and Micractinium conductrix SAG 241.80: implications to maltose excretion by a green alga.</title>
        <authorList>
            <person name="Arriola M.B."/>
            <person name="Velmurugan N."/>
            <person name="Zhang Y."/>
            <person name="Plunkett M.H."/>
            <person name="Hondzo H."/>
            <person name="Barney B.M."/>
        </authorList>
    </citation>
    <scope>NUCLEOTIDE SEQUENCE [LARGE SCALE GENOMIC DNA]</scope>
    <source>
        <strain evidence="3">UTEX 1602</strain>
    </source>
</reference>
<evidence type="ECO:0000313" key="3">
    <source>
        <dbReference type="Proteomes" id="UP000239899"/>
    </source>
</evidence>
<keyword evidence="1" id="KW-0732">Signal</keyword>
<accession>A0A2P6U1U9</accession>
<organism evidence="2 3">
    <name type="scientific">Chlorella sorokiniana</name>
    <name type="common">Freshwater green alga</name>
    <dbReference type="NCBI Taxonomy" id="3076"/>
    <lineage>
        <taxon>Eukaryota</taxon>
        <taxon>Viridiplantae</taxon>
        <taxon>Chlorophyta</taxon>
        <taxon>core chlorophytes</taxon>
        <taxon>Trebouxiophyceae</taxon>
        <taxon>Chlorellales</taxon>
        <taxon>Chlorellaceae</taxon>
        <taxon>Chlorella clade</taxon>
        <taxon>Chlorella</taxon>
    </lineage>
</organism>
<proteinExistence type="predicted"/>
<dbReference type="AlphaFoldDB" id="A0A2P6U1U9"/>
<evidence type="ECO:0000256" key="1">
    <source>
        <dbReference type="SAM" id="SignalP"/>
    </source>
</evidence>
<gene>
    <name evidence="2" type="ORF">C2E21_1029</name>
</gene>
<dbReference type="EMBL" id="LHPG02000002">
    <property type="protein sequence ID" value="PRW60293.1"/>
    <property type="molecule type" value="Genomic_DNA"/>
</dbReference>
<sequence>MPAPRRRLAAAALAAALLACVSVAAAARDPAGLSRRALLAPGGEEGWRNVTVRNRCPHRLAFKAAYTLIPGVDKGRPCPNAVSPTEGPCSSDWVFIGPGKTVVLSDLPELLWAFSAYILNSEPRHYISRQAPDAYLAGANDLGTYCSIESEGKCVWWAVPELVENGAGGQLTLTCADYEEGAAALAIQQQQLADIEFVNECPLPVRVKLAYSLAEGETGENCTINTWFAQDHKCITDWTELEAGESRILAQTPVAYWNFGAHVAGNESADLAKIRSDAFQGWNDTTACPESDFYGGPYPCEWWAPNCILCDSLNITTAEPVVLTCDGYLGTPAVSQATLS</sequence>
<dbReference type="Proteomes" id="UP000239899">
    <property type="component" value="Unassembled WGS sequence"/>
</dbReference>
<feature type="signal peptide" evidence="1">
    <location>
        <begin position="1"/>
        <end position="26"/>
    </location>
</feature>
<evidence type="ECO:0000313" key="2">
    <source>
        <dbReference type="EMBL" id="PRW60293.1"/>
    </source>
</evidence>
<protein>
    <submittedName>
        <fullName evidence="2">Uncharacterized protein</fullName>
    </submittedName>
</protein>
<name>A0A2P6U1U9_CHLSO</name>